<dbReference type="eggNOG" id="KOG0619">
    <property type="taxonomic scope" value="Eukaryota"/>
</dbReference>
<keyword evidence="10" id="KW-1185">Reference proteome</keyword>
<evidence type="ECO:0000313" key="9">
    <source>
        <dbReference type="EMBL" id="KFK43049.1"/>
    </source>
</evidence>
<accession>A0A087HLP7</accession>
<dbReference type="InterPro" id="IPR032675">
    <property type="entry name" value="LRR_dom_sf"/>
</dbReference>
<keyword evidence="2" id="KW-0812">Transmembrane</keyword>
<name>A0A087HLP7_ARAAL</name>
<dbReference type="AlphaFoldDB" id="A0A087HLP7"/>
<dbReference type="EMBL" id="CM002869">
    <property type="protein sequence ID" value="KFK43049.1"/>
    <property type="molecule type" value="Genomic_DNA"/>
</dbReference>
<evidence type="ECO:0000256" key="4">
    <source>
        <dbReference type="ARBA" id="ARBA00022989"/>
    </source>
</evidence>
<protein>
    <submittedName>
        <fullName evidence="9">Uncharacterized protein</fullName>
    </submittedName>
</protein>
<keyword evidence="1" id="KW-0433">Leucine-rich repeat</keyword>
<evidence type="ECO:0000256" key="5">
    <source>
        <dbReference type="ARBA" id="ARBA00023136"/>
    </source>
</evidence>
<dbReference type="PROSITE" id="PS51450">
    <property type="entry name" value="LRR"/>
    <property type="match status" value="2"/>
</dbReference>
<dbReference type="InterPro" id="IPR036875">
    <property type="entry name" value="Znf_CCHC_sf"/>
</dbReference>
<dbReference type="Gramene" id="KFK43049">
    <property type="protein sequence ID" value="KFK43049"/>
    <property type="gene ID" value="AALP_AA1G071600"/>
</dbReference>
<dbReference type="SUPFAM" id="SSF52058">
    <property type="entry name" value="L domain-like"/>
    <property type="match status" value="1"/>
</dbReference>
<dbReference type="Gene3D" id="3.80.10.10">
    <property type="entry name" value="Ribonuclease Inhibitor"/>
    <property type="match status" value="2"/>
</dbReference>
<evidence type="ECO:0000256" key="2">
    <source>
        <dbReference type="ARBA" id="ARBA00022692"/>
    </source>
</evidence>
<keyword evidence="5" id="KW-0472">Membrane</keyword>
<sequence>MRRYERSWWWVKEKKHMALVFIAITMILQFQIKGCVGCLETERIGLLQLKSYLNSLIPSPHEVSVLETWSDDDPESDCCLWERVKCSDAIGGHIVDLSLFGILPFEDLSLNLSLLHSFPQLKTLDFSDNWISHLFDPIHGHKSFQRLENLRTLNLSYNRLNNSVLPFLSAARSLTTLNLYDNELEGVFPPNELANLTELKLLYLGFNRFNSSFSVQGLINLRELEVLDLGNNFITDIEAGAGDGDEMETENENTNVNVDAAANVTLGAGSSETPTTQVQFGNQPPVTVAIPVATQSETVNTTQFPTMQMPSATSVGLLPDKFDGRSFKMWQKKMHFYLTTLNLEKYIREDCPSLPADNTDFHALASVDAWRHGDFLCKGYIQSRLVACMIEKLPPGFTDFKNYLKLKRKWMSMENLIMRLRIESTNRMNLEAASAQNRENNANLAEHQTAKKGKWQNKGNQDKGKGKVGPQNTQKFKKKAGGEPSKPRFSGTCNYCHKVGHKASECRSKKADQNNAKFEANLTSTITNADMCAVVTEANVAESHPKTWWFDTGATRHICMDREMFSTYKKNKGNEKLCMGNSTTSKIAGYGKVVLKLTSERELSLTNVVHVPDMRKNLISGSLLS</sequence>
<dbReference type="InterPro" id="IPR054722">
    <property type="entry name" value="PolX-like_BBD"/>
</dbReference>
<dbReference type="SUPFAM" id="SSF57756">
    <property type="entry name" value="Retrovirus zinc finger-like domains"/>
    <property type="match status" value="1"/>
</dbReference>
<dbReference type="InterPro" id="IPR003591">
    <property type="entry name" value="Leu-rich_rpt_typical-subtyp"/>
</dbReference>
<evidence type="ECO:0000259" key="8">
    <source>
        <dbReference type="Pfam" id="PF22936"/>
    </source>
</evidence>
<proteinExistence type="predicted"/>
<dbReference type="Proteomes" id="UP000029120">
    <property type="component" value="Chromosome 1"/>
</dbReference>
<dbReference type="Pfam" id="PF08263">
    <property type="entry name" value="LRRNT_2"/>
    <property type="match status" value="1"/>
</dbReference>
<feature type="region of interest" description="Disordered" evidence="6">
    <location>
        <begin position="445"/>
        <end position="486"/>
    </location>
</feature>
<dbReference type="GO" id="GO:0008270">
    <property type="term" value="F:zinc ion binding"/>
    <property type="evidence" value="ECO:0007669"/>
    <property type="project" value="InterPro"/>
</dbReference>
<evidence type="ECO:0000256" key="6">
    <source>
        <dbReference type="SAM" id="MobiDB-lite"/>
    </source>
</evidence>
<dbReference type="OrthoDB" id="1108578at2759"/>
<organism evidence="9 10">
    <name type="scientific">Arabis alpina</name>
    <name type="common">Alpine rock-cress</name>
    <dbReference type="NCBI Taxonomy" id="50452"/>
    <lineage>
        <taxon>Eukaryota</taxon>
        <taxon>Viridiplantae</taxon>
        <taxon>Streptophyta</taxon>
        <taxon>Embryophyta</taxon>
        <taxon>Tracheophyta</taxon>
        <taxon>Spermatophyta</taxon>
        <taxon>Magnoliopsida</taxon>
        <taxon>eudicotyledons</taxon>
        <taxon>Gunneridae</taxon>
        <taxon>Pentapetalae</taxon>
        <taxon>rosids</taxon>
        <taxon>malvids</taxon>
        <taxon>Brassicales</taxon>
        <taxon>Brassicaceae</taxon>
        <taxon>Arabideae</taxon>
        <taxon>Arabis</taxon>
    </lineage>
</organism>
<evidence type="ECO:0000256" key="3">
    <source>
        <dbReference type="ARBA" id="ARBA00022737"/>
    </source>
</evidence>
<feature type="domain" description="Retrovirus-related Pol polyprotein from transposon TNT 1-94-like beta-barrel" evidence="8">
    <location>
        <begin position="548"/>
        <end position="623"/>
    </location>
</feature>
<evidence type="ECO:0000313" key="10">
    <source>
        <dbReference type="Proteomes" id="UP000029120"/>
    </source>
</evidence>
<reference evidence="10" key="1">
    <citation type="journal article" date="2015" name="Nat. Plants">
        <title>Genome expansion of Arabis alpina linked with retrotransposition and reduced symmetric DNA methylation.</title>
        <authorList>
            <person name="Willing E.M."/>
            <person name="Rawat V."/>
            <person name="Mandakova T."/>
            <person name="Maumus F."/>
            <person name="James G.V."/>
            <person name="Nordstroem K.J."/>
            <person name="Becker C."/>
            <person name="Warthmann N."/>
            <person name="Chica C."/>
            <person name="Szarzynska B."/>
            <person name="Zytnicki M."/>
            <person name="Albani M.C."/>
            <person name="Kiefer C."/>
            <person name="Bergonzi S."/>
            <person name="Castaings L."/>
            <person name="Mateos J.L."/>
            <person name="Berns M.C."/>
            <person name="Bujdoso N."/>
            <person name="Piofczyk T."/>
            <person name="de Lorenzo L."/>
            <person name="Barrero-Sicilia C."/>
            <person name="Mateos I."/>
            <person name="Piednoel M."/>
            <person name="Hagmann J."/>
            <person name="Chen-Min-Tao R."/>
            <person name="Iglesias-Fernandez R."/>
            <person name="Schuster S.C."/>
            <person name="Alonso-Blanco C."/>
            <person name="Roudier F."/>
            <person name="Carbonero P."/>
            <person name="Paz-Ares J."/>
            <person name="Davis S.J."/>
            <person name="Pecinka A."/>
            <person name="Quesneville H."/>
            <person name="Colot V."/>
            <person name="Lysak M.A."/>
            <person name="Weigel D."/>
            <person name="Coupland G."/>
            <person name="Schneeberger K."/>
        </authorList>
    </citation>
    <scope>NUCLEOTIDE SEQUENCE [LARGE SCALE GENOMIC DNA]</scope>
    <source>
        <strain evidence="10">cv. Pajares</strain>
    </source>
</reference>
<evidence type="ECO:0000259" key="7">
    <source>
        <dbReference type="Pfam" id="PF08263"/>
    </source>
</evidence>
<dbReference type="PANTHER" id="PTHR47592">
    <property type="entry name" value="PBF68 PROTEIN"/>
    <property type="match status" value="1"/>
</dbReference>
<dbReference type="GO" id="GO:0003676">
    <property type="term" value="F:nucleic acid binding"/>
    <property type="evidence" value="ECO:0007669"/>
    <property type="project" value="InterPro"/>
</dbReference>
<dbReference type="SMART" id="SM00369">
    <property type="entry name" value="LRR_TYP"/>
    <property type="match status" value="4"/>
</dbReference>
<keyword evidence="3" id="KW-0677">Repeat</keyword>
<dbReference type="Pfam" id="PF22936">
    <property type="entry name" value="Pol_BBD"/>
    <property type="match status" value="1"/>
</dbReference>
<keyword evidence="4" id="KW-1133">Transmembrane helix</keyword>
<dbReference type="Pfam" id="PF00560">
    <property type="entry name" value="LRR_1"/>
    <property type="match status" value="2"/>
</dbReference>
<dbReference type="OMA" id="NADMCAV"/>
<dbReference type="InterPro" id="IPR013210">
    <property type="entry name" value="LRR_N_plant-typ"/>
</dbReference>
<evidence type="ECO:0000256" key="1">
    <source>
        <dbReference type="ARBA" id="ARBA00022614"/>
    </source>
</evidence>
<feature type="domain" description="Leucine-rich repeat-containing N-terminal plant-type" evidence="7">
    <location>
        <begin position="41"/>
        <end position="87"/>
    </location>
</feature>
<gene>
    <name evidence="9" type="ordered locus">AALP_Aa1g071600</name>
</gene>
<dbReference type="InterPro" id="IPR001611">
    <property type="entry name" value="Leu-rich_rpt"/>
</dbReference>